<comment type="caution">
    <text evidence="2">The sequence shown here is derived from an EMBL/GenBank/DDBJ whole genome shotgun (WGS) entry which is preliminary data.</text>
</comment>
<reference evidence="2" key="1">
    <citation type="submission" date="2023-03" db="EMBL/GenBank/DDBJ databases">
        <title>Massive genome expansion in bonnet fungi (Mycena s.s.) driven by repeated elements and novel gene families across ecological guilds.</title>
        <authorList>
            <consortium name="Lawrence Berkeley National Laboratory"/>
            <person name="Harder C.B."/>
            <person name="Miyauchi S."/>
            <person name="Viragh M."/>
            <person name="Kuo A."/>
            <person name="Thoen E."/>
            <person name="Andreopoulos B."/>
            <person name="Lu D."/>
            <person name="Skrede I."/>
            <person name="Drula E."/>
            <person name="Henrissat B."/>
            <person name="Morin E."/>
            <person name="Kohler A."/>
            <person name="Barry K."/>
            <person name="LaButti K."/>
            <person name="Morin E."/>
            <person name="Salamov A."/>
            <person name="Lipzen A."/>
            <person name="Mereny Z."/>
            <person name="Hegedus B."/>
            <person name="Baldrian P."/>
            <person name="Stursova M."/>
            <person name="Weitz H."/>
            <person name="Taylor A."/>
            <person name="Grigoriev I.V."/>
            <person name="Nagy L.G."/>
            <person name="Martin F."/>
            <person name="Kauserud H."/>
        </authorList>
    </citation>
    <scope>NUCLEOTIDE SEQUENCE</scope>
    <source>
        <strain evidence="2">CBHHK002</strain>
    </source>
</reference>
<feature type="region of interest" description="Disordered" evidence="1">
    <location>
        <begin position="121"/>
        <end position="245"/>
    </location>
</feature>
<feature type="compositionally biased region" description="Low complexity" evidence="1">
    <location>
        <begin position="32"/>
        <end position="57"/>
    </location>
</feature>
<protein>
    <submittedName>
        <fullName evidence="2">Uncharacterized protein</fullName>
    </submittedName>
</protein>
<feature type="region of interest" description="Disordered" evidence="1">
    <location>
        <begin position="23"/>
        <end position="57"/>
    </location>
</feature>
<sequence length="506" mass="55226">MQAIPWPVSPEFEDALVLATQRHLAQPPTAPSTPQQHSLDIPSCSPGPESPGSIIPRSSSLMMKTRVAVRDKTPHRFQVVPLRDAAQNREKSKPKLDSIKQPPAPWTRQLALLRPSGVGLGLNMPIQPSSVPDTVTPERGRGRTPRQSDRSGGTPVARKGILRGLQGVSPKRQIGSPDRKENRMPMSRDDSNMSPTKRGRRRRGYTSGPARQIPAFTREPTTQDPDPSMPFQESPARTQENSATDAPCATFTAVSRNVKTLDDKQDITITEDIPVTRSNPNIFAPGEDTRTRHSTFSRHFKSPSLGTIHHLLSASASASDVPNNSTPRVRCRKRTNTLSAAHASTKRYGVYTPGKIDFSPVVPQEDASTRIASTYSLGALLSAYSYDSLPSMYSQESFVILGDRSGTQPLRVNTKIRSCAVFAAVGAAGRSINSEITLADNNFTALLPNTQTSAIFNAEAHSVLQDTVPILLKLRIFGLSRRKTPLVTNFMDLDWQHSNPANPADA</sequence>
<keyword evidence="3" id="KW-1185">Reference proteome</keyword>
<name>A0AAD7A9M0_9AGAR</name>
<accession>A0AAD7A9M0</accession>
<dbReference type="AlphaFoldDB" id="A0AAD7A9M0"/>
<organism evidence="2 3">
    <name type="scientific">Mycena albidolilacea</name>
    <dbReference type="NCBI Taxonomy" id="1033008"/>
    <lineage>
        <taxon>Eukaryota</taxon>
        <taxon>Fungi</taxon>
        <taxon>Dikarya</taxon>
        <taxon>Basidiomycota</taxon>
        <taxon>Agaricomycotina</taxon>
        <taxon>Agaricomycetes</taxon>
        <taxon>Agaricomycetidae</taxon>
        <taxon>Agaricales</taxon>
        <taxon>Marasmiineae</taxon>
        <taxon>Mycenaceae</taxon>
        <taxon>Mycena</taxon>
    </lineage>
</organism>
<evidence type="ECO:0000313" key="3">
    <source>
        <dbReference type="Proteomes" id="UP001218218"/>
    </source>
</evidence>
<proteinExistence type="predicted"/>
<gene>
    <name evidence="2" type="ORF">DFH08DRAFT_991561</name>
</gene>
<evidence type="ECO:0000256" key="1">
    <source>
        <dbReference type="SAM" id="MobiDB-lite"/>
    </source>
</evidence>
<dbReference type="EMBL" id="JARIHO010000012">
    <property type="protein sequence ID" value="KAJ7352623.1"/>
    <property type="molecule type" value="Genomic_DNA"/>
</dbReference>
<feature type="compositionally biased region" description="Polar residues" evidence="1">
    <location>
        <begin position="235"/>
        <end position="244"/>
    </location>
</feature>
<feature type="region of interest" description="Disordered" evidence="1">
    <location>
        <begin position="83"/>
        <end position="104"/>
    </location>
</feature>
<evidence type="ECO:0000313" key="2">
    <source>
        <dbReference type="EMBL" id="KAJ7352623.1"/>
    </source>
</evidence>
<feature type="compositionally biased region" description="Basic and acidic residues" evidence="1">
    <location>
        <begin position="136"/>
        <end position="149"/>
    </location>
</feature>
<dbReference type="Proteomes" id="UP001218218">
    <property type="component" value="Unassembled WGS sequence"/>
</dbReference>
<feature type="compositionally biased region" description="Basic and acidic residues" evidence="1">
    <location>
        <begin position="177"/>
        <end position="191"/>
    </location>
</feature>
<feature type="compositionally biased region" description="Basic and acidic residues" evidence="1">
    <location>
        <begin position="86"/>
        <end position="98"/>
    </location>
</feature>